<feature type="domain" description="Sigma 54 modulation/S30EA ribosomal protein C-terminal" evidence="2">
    <location>
        <begin position="155"/>
        <end position="202"/>
    </location>
</feature>
<dbReference type="Pfam" id="PF02482">
    <property type="entry name" value="Ribosomal_S30AE"/>
    <property type="match status" value="1"/>
</dbReference>
<reference evidence="3" key="1">
    <citation type="submission" date="2020-10" db="EMBL/GenBank/DDBJ databases">
        <title>Taxonomic study of unclassified bacteria belonging to the class Ktedonobacteria.</title>
        <authorList>
            <person name="Yabe S."/>
            <person name="Wang C.M."/>
            <person name="Zheng Y."/>
            <person name="Sakai Y."/>
            <person name="Cavaletti L."/>
            <person name="Monciardini P."/>
            <person name="Donadio S."/>
        </authorList>
    </citation>
    <scope>NUCLEOTIDE SEQUENCE</scope>
    <source>
        <strain evidence="3">ID150040</strain>
    </source>
</reference>
<dbReference type="Gene3D" id="3.30.160.100">
    <property type="entry name" value="Ribosome hibernation promotion factor-like"/>
    <property type="match status" value="1"/>
</dbReference>
<dbReference type="PANTHER" id="PTHR33231">
    <property type="entry name" value="30S RIBOSOMAL PROTEIN"/>
    <property type="match status" value="1"/>
</dbReference>
<dbReference type="NCBIfam" id="TIGR00741">
    <property type="entry name" value="yfiA"/>
    <property type="match status" value="1"/>
</dbReference>
<dbReference type="RefSeq" id="WP_220202260.1">
    <property type="nucleotide sequence ID" value="NZ_BNJK01000001.1"/>
</dbReference>
<dbReference type="SUPFAM" id="SSF69754">
    <property type="entry name" value="Ribosome binding protein Y (YfiA homologue)"/>
    <property type="match status" value="1"/>
</dbReference>
<dbReference type="GO" id="GO:0043024">
    <property type="term" value="F:ribosomal small subunit binding"/>
    <property type="evidence" value="ECO:0007669"/>
    <property type="project" value="TreeGrafter"/>
</dbReference>
<name>A0A8J3IBM9_9CHLR</name>
<dbReference type="InterPro" id="IPR003489">
    <property type="entry name" value="RHF/RaiA"/>
</dbReference>
<dbReference type="Proteomes" id="UP000597444">
    <property type="component" value="Unassembled WGS sequence"/>
</dbReference>
<dbReference type="InterPro" id="IPR050574">
    <property type="entry name" value="HPF/YfiA_ribosome-assoc"/>
</dbReference>
<dbReference type="InterPro" id="IPR032528">
    <property type="entry name" value="Ribosom_S30AE_C"/>
</dbReference>
<dbReference type="InterPro" id="IPR036567">
    <property type="entry name" value="RHF-like"/>
</dbReference>
<dbReference type="GO" id="GO:0022627">
    <property type="term" value="C:cytosolic small ribosomal subunit"/>
    <property type="evidence" value="ECO:0007669"/>
    <property type="project" value="TreeGrafter"/>
</dbReference>
<organism evidence="3 4">
    <name type="scientific">Reticulibacter mediterranei</name>
    <dbReference type="NCBI Taxonomy" id="2778369"/>
    <lineage>
        <taxon>Bacteria</taxon>
        <taxon>Bacillati</taxon>
        <taxon>Chloroflexota</taxon>
        <taxon>Ktedonobacteria</taxon>
        <taxon>Ktedonobacterales</taxon>
        <taxon>Reticulibacteraceae</taxon>
        <taxon>Reticulibacter</taxon>
    </lineage>
</organism>
<evidence type="ECO:0000259" key="2">
    <source>
        <dbReference type="Pfam" id="PF16321"/>
    </source>
</evidence>
<evidence type="ECO:0000256" key="1">
    <source>
        <dbReference type="ARBA" id="ARBA00022845"/>
    </source>
</evidence>
<protein>
    <submittedName>
        <fullName evidence="3">RNA-binding protein</fullName>
    </submittedName>
</protein>
<dbReference type="InterPro" id="IPR038416">
    <property type="entry name" value="Ribosom_S30AE_C_sf"/>
</dbReference>
<proteinExistence type="predicted"/>
<evidence type="ECO:0000313" key="4">
    <source>
        <dbReference type="Proteomes" id="UP000597444"/>
    </source>
</evidence>
<dbReference type="Pfam" id="PF16321">
    <property type="entry name" value="Ribosom_S30AE_C"/>
    <property type="match status" value="1"/>
</dbReference>
<evidence type="ECO:0000313" key="3">
    <source>
        <dbReference type="EMBL" id="GHO91361.1"/>
    </source>
</evidence>
<accession>A0A8J3IBM9</accession>
<keyword evidence="4" id="KW-1185">Reference proteome</keyword>
<dbReference type="AlphaFoldDB" id="A0A8J3IBM9"/>
<dbReference type="PANTHER" id="PTHR33231:SF1">
    <property type="entry name" value="30S RIBOSOMAL PROTEIN"/>
    <property type="match status" value="1"/>
</dbReference>
<dbReference type="GO" id="GO:0045900">
    <property type="term" value="P:negative regulation of translational elongation"/>
    <property type="evidence" value="ECO:0007669"/>
    <property type="project" value="TreeGrafter"/>
</dbReference>
<dbReference type="EMBL" id="BNJK01000001">
    <property type="protein sequence ID" value="GHO91361.1"/>
    <property type="molecule type" value="Genomic_DNA"/>
</dbReference>
<comment type="caution">
    <text evidence="3">The sequence shown here is derived from an EMBL/GenBank/DDBJ whole genome shotgun (WGS) entry which is preliminary data.</text>
</comment>
<keyword evidence="1" id="KW-0810">Translation regulation</keyword>
<dbReference type="Gene3D" id="3.30.505.50">
    <property type="entry name" value="Sigma 54 modulation/S30EA ribosomal protein, C-terminal domain"/>
    <property type="match status" value="1"/>
</dbReference>
<gene>
    <name evidence="3" type="ORF">KSF_014090</name>
</gene>
<sequence length="207" mass="23308">MQIIIKGRQVQITPRLRQQIERKIQRIARLTEDDARVEVTVAEGQTRSAQDRYSVQVALSGNAHPVRSEVSALNASTALDLVLDKVVAQLGRQKKRKMVRRQHTPPVRMLALDRSGHLSSLDEEEEDEDVEALIANQKVDVEENEEIWSQVKEIRSLPAQPMTDQEVIVAMEKSGATYYPFFNEETGSVNVMYKLDNGGYGLLVPAV</sequence>